<dbReference type="InParanoid" id="A0A2R5GVD7"/>
<comment type="caution">
    <text evidence="1">The sequence shown here is derived from an EMBL/GenBank/DDBJ whole genome shotgun (WGS) entry which is preliminary data.</text>
</comment>
<dbReference type="Proteomes" id="UP000241890">
    <property type="component" value="Unassembled WGS sequence"/>
</dbReference>
<keyword evidence="2" id="KW-1185">Reference proteome</keyword>
<evidence type="ECO:0000313" key="2">
    <source>
        <dbReference type="Proteomes" id="UP000241890"/>
    </source>
</evidence>
<sequence>MAPATQERTAEFVQHASRRNTRYTAQAVVDGTRKGPTARTDHDELVDLAGATRVDASNVCLLRVWGDPHMAPDRIDLAKVKDDDDDAVTKTLREGADSFQWFRDVEQMGCGVDHVVWLRAGCGILLTATREALRLRLSSFASDDEKEADVEAESPGEPARKIEPVLDYVADNVDHVGATEDAIVYVQGSKLFEIPPYFQVQRLWAGDEYLILQCDAKQDVDGL</sequence>
<proteinExistence type="predicted"/>
<dbReference type="AlphaFoldDB" id="A0A2R5GVD7"/>
<name>A0A2R5GVD7_9STRA</name>
<protein>
    <submittedName>
        <fullName evidence="1">Uncharacterized protein</fullName>
    </submittedName>
</protein>
<reference evidence="1 2" key="1">
    <citation type="submission" date="2017-12" db="EMBL/GenBank/DDBJ databases">
        <title>Sequencing, de novo assembly and annotation of complete genome of a new Thraustochytrid species, strain FCC1311.</title>
        <authorList>
            <person name="Sedici K."/>
            <person name="Godart F."/>
            <person name="Aiese Cigliano R."/>
            <person name="Sanseverino W."/>
            <person name="Barakat M."/>
            <person name="Ortet P."/>
            <person name="Marechal E."/>
            <person name="Cagnac O."/>
            <person name="Amato A."/>
        </authorList>
    </citation>
    <scope>NUCLEOTIDE SEQUENCE [LARGE SCALE GENOMIC DNA]</scope>
</reference>
<dbReference type="EMBL" id="BEYU01000186">
    <property type="protein sequence ID" value="GBG34289.1"/>
    <property type="molecule type" value="Genomic_DNA"/>
</dbReference>
<accession>A0A2R5GVD7</accession>
<organism evidence="1 2">
    <name type="scientific">Hondaea fermentalgiana</name>
    <dbReference type="NCBI Taxonomy" id="2315210"/>
    <lineage>
        <taxon>Eukaryota</taxon>
        <taxon>Sar</taxon>
        <taxon>Stramenopiles</taxon>
        <taxon>Bigyra</taxon>
        <taxon>Labyrinthulomycetes</taxon>
        <taxon>Thraustochytrida</taxon>
        <taxon>Thraustochytriidae</taxon>
        <taxon>Hondaea</taxon>
    </lineage>
</organism>
<evidence type="ECO:0000313" key="1">
    <source>
        <dbReference type="EMBL" id="GBG34289.1"/>
    </source>
</evidence>
<gene>
    <name evidence="1" type="ORF">FCC1311_105122</name>
</gene>